<dbReference type="CDD" id="cd08977">
    <property type="entry name" value="SusD"/>
    <property type="match status" value="1"/>
</dbReference>
<dbReference type="SUPFAM" id="SSF48452">
    <property type="entry name" value="TPR-like"/>
    <property type="match status" value="1"/>
</dbReference>
<dbReference type="InterPro" id="IPR033985">
    <property type="entry name" value="SusD-like_N"/>
</dbReference>
<keyword evidence="5" id="KW-0998">Cell outer membrane</keyword>
<dbReference type="Pfam" id="PF07980">
    <property type="entry name" value="SusD_RagB"/>
    <property type="match status" value="1"/>
</dbReference>
<dbReference type="EMBL" id="JAKZGO010000007">
    <property type="protein sequence ID" value="MCH7413895.1"/>
    <property type="molecule type" value="Genomic_DNA"/>
</dbReference>
<comment type="similarity">
    <text evidence="2">Belongs to the SusD family.</text>
</comment>
<protein>
    <submittedName>
        <fullName evidence="8">RagB/SusD family nutrient uptake outer membrane protein</fullName>
    </submittedName>
</protein>
<dbReference type="RefSeq" id="WP_241412029.1">
    <property type="nucleotide sequence ID" value="NZ_JAKZGO010000007.1"/>
</dbReference>
<keyword evidence="4" id="KW-0472">Membrane</keyword>
<comment type="caution">
    <text evidence="8">The sequence shown here is derived from an EMBL/GenBank/DDBJ whole genome shotgun (WGS) entry which is preliminary data.</text>
</comment>
<name>A0ABS9VCX5_9BACT</name>
<comment type="subcellular location">
    <subcellularLocation>
        <location evidence="1">Cell outer membrane</location>
    </subcellularLocation>
</comment>
<keyword evidence="9" id="KW-1185">Reference proteome</keyword>
<evidence type="ECO:0000313" key="8">
    <source>
        <dbReference type="EMBL" id="MCH7413895.1"/>
    </source>
</evidence>
<dbReference type="Gene3D" id="1.25.40.390">
    <property type="match status" value="1"/>
</dbReference>
<evidence type="ECO:0000256" key="1">
    <source>
        <dbReference type="ARBA" id="ARBA00004442"/>
    </source>
</evidence>
<evidence type="ECO:0000256" key="2">
    <source>
        <dbReference type="ARBA" id="ARBA00006275"/>
    </source>
</evidence>
<gene>
    <name evidence="8" type="ORF">MM213_10390</name>
</gene>
<organism evidence="8 9">
    <name type="scientific">Belliella alkalica</name>
    <dbReference type="NCBI Taxonomy" id="1730871"/>
    <lineage>
        <taxon>Bacteria</taxon>
        <taxon>Pseudomonadati</taxon>
        <taxon>Bacteroidota</taxon>
        <taxon>Cytophagia</taxon>
        <taxon>Cytophagales</taxon>
        <taxon>Cyclobacteriaceae</taxon>
        <taxon>Belliella</taxon>
    </lineage>
</organism>
<dbReference type="InterPro" id="IPR011990">
    <property type="entry name" value="TPR-like_helical_dom_sf"/>
</dbReference>
<evidence type="ECO:0000259" key="7">
    <source>
        <dbReference type="Pfam" id="PF14322"/>
    </source>
</evidence>
<dbReference type="PROSITE" id="PS51257">
    <property type="entry name" value="PROKAR_LIPOPROTEIN"/>
    <property type="match status" value="1"/>
</dbReference>
<evidence type="ECO:0000259" key="6">
    <source>
        <dbReference type="Pfam" id="PF07980"/>
    </source>
</evidence>
<dbReference type="Proteomes" id="UP001165430">
    <property type="component" value="Unassembled WGS sequence"/>
</dbReference>
<proteinExistence type="inferred from homology"/>
<evidence type="ECO:0000256" key="4">
    <source>
        <dbReference type="ARBA" id="ARBA00023136"/>
    </source>
</evidence>
<evidence type="ECO:0000256" key="3">
    <source>
        <dbReference type="ARBA" id="ARBA00022729"/>
    </source>
</evidence>
<keyword evidence="3" id="KW-0732">Signal</keyword>
<feature type="domain" description="RagB/SusD" evidence="6">
    <location>
        <begin position="378"/>
        <end position="585"/>
    </location>
</feature>
<sequence>MNRIYKITLALIFSLGVFTSCEDYLEVTPVSSFGPDYVFSNVTNATKAVAGVYAALGGDNGYGIRLSMYYPLDDDIMMGQGGNPFPDNERRDIAHYNVQPSNTQIRVPFNQLYTGIERANICIVEIPRMAMYQNGTEFEKRELRRLHGEALTLRAKFYLELVRNWGDIPAQFAPSSAQPDLFLERTDRDVIYDQLLADLAEAAELLPWATASSSSERITQGVARGMRARIALYRGGYSLRLDRTMRRGSNHMTYYQIARDETAAIIASGSHNLNPSFEDLFRGSILARRREPNGEIMWDIAMTGGGSAFGDSKLGYYNGPRWNNLGNSALTILPTFFYSFNENDQRRDVTAAPYNINQNFTIVARNLQTMVDGKFRRDWITNPVSVNSTAQYFGLNWPVIRYADVLLMFAEAENEINNGPTPAAIEAYNQVRLRAFGGDAALIGTAPTGYQDFFDAIVQERAFEFAGEGIRKYDLIRWNLLETKLNETKANLAAMAARTGEYANLPTTMYYEAGATELNWLNSFYQPQPTTAPAGSASVSWVGTGINTTILTFYAIGFTPGKSELLPLHTSILDANPRLKQEYGY</sequence>
<evidence type="ECO:0000313" key="9">
    <source>
        <dbReference type="Proteomes" id="UP001165430"/>
    </source>
</evidence>
<accession>A0ABS9VCX5</accession>
<dbReference type="InterPro" id="IPR012944">
    <property type="entry name" value="SusD_RagB_dom"/>
</dbReference>
<feature type="domain" description="SusD-like N-terminal" evidence="7">
    <location>
        <begin position="97"/>
        <end position="232"/>
    </location>
</feature>
<reference evidence="8" key="1">
    <citation type="submission" date="2022-03" db="EMBL/GenBank/DDBJ databases">
        <title>De novo assembled genomes of Belliella spp. (Cyclobacteriaceae) strains.</title>
        <authorList>
            <person name="Szabo A."/>
            <person name="Korponai K."/>
            <person name="Felfoldi T."/>
        </authorList>
    </citation>
    <scope>NUCLEOTIDE SEQUENCE</scope>
    <source>
        <strain evidence="8">DSM 111903</strain>
    </source>
</reference>
<evidence type="ECO:0000256" key="5">
    <source>
        <dbReference type="ARBA" id="ARBA00023237"/>
    </source>
</evidence>
<dbReference type="Pfam" id="PF14322">
    <property type="entry name" value="SusD-like_3"/>
    <property type="match status" value="1"/>
</dbReference>